<gene>
    <name evidence="1" type="ORF">PZE19_15725</name>
</gene>
<sequence length="413" mass="45714">MRLRNTPAGFVTLWIGLASVGLADDLRPIPLKSRVENVQPMTGIVLWSTNEAVRSAPIQLEYSYLTYAQVVKGKGECDWGPVETLLDAVAGRKHQAVLRFHDTYVGKPSGVPAYIQALPDYKGTVALSEKKQTGFSDWSHPELRRAVLEFFGRFAEKYDRDPRLAFLEVGFGLWAEYHIYDGPMTLGGTFPSLDYQREFAGRMAEVFRQTPWLISVDAAGDHAPFATDAKLLALPFGLFDDSFNHAQHAKWNEPNWDKLGRERWKVAPTGGEFSFFEKKDQEQALAAKGPHGVSFAEHAAKFHISFMIGDAQPRFQPPERIREAGLAIGYRFRVAALKGSKTHTVATIANAGIAPIYHDAFPAVAGVRSKTSLRGLLPGESKEFPIEAGGGPMTIESDRLVPGQRIEFDADLP</sequence>
<evidence type="ECO:0000313" key="2">
    <source>
        <dbReference type="Proteomes" id="UP001216907"/>
    </source>
</evidence>
<accession>A0ABT6FCB9</accession>
<dbReference type="Proteomes" id="UP001216907">
    <property type="component" value="Unassembled WGS sequence"/>
</dbReference>
<proteinExistence type="predicted"/>
<protein>
    <submittedName>
        <fullName evidence="1">DUF4832 domain-containing protein</fullName>
    </submittedName>
</protein>
<keyword evidence="2" id="KW-1185">Reference proteome</keyword>
<reference evidence="1 2" key="1">
    <citation type="submission" date="2023-03" db="EMBL/GenBank/DDBJ databases">
        <title>Paludisphaera mucosa sp. nov. a novel planctomycete from northern fen.</title>
        <authorList>
            <person name="Ivanova A."/>
        </authorList>
    </citation>
    <scope>NUCLEOTIDE SEQUENCE [LARGE SCALE GENOMIC DNA]</scope>
    <source>
        <strain evidence="1 2">Pla2</strain>
    </source>
</reference>
<name>A0ABT6FCB9_9BACT</name>
<comment type="caution">
    <text evidence="1">The sequence shown here is derived from an EMBL/GenBank/DDBJ whole genome shotgun (WGS) entry which is preliminary data.</text>
</comment>
<organism evidence="1 2">
    <name type="scientific">Paludisphaera mucosa</name>
    <dbReference type="NCBI Taxonomy" id="3030827"/>
    <lineage>
        <taxon>Bacteria</taxon>
        <taxon>Pseudomonadati</taxon>
        <taxon>Planctomycetota</taxon>
        <taxon>Planctomycetia</taxon>
        <taxon>Isosphaerales</taxon>
        <taxon>Isosphaeraceae</taxon>
        <taxon>Paludisphaera</taxon>
    </lineage>
</organism>
<evidence type="ECO:0000313" key="1">
    <source>
        <dbReference type="EMBL" id="MDG3005238.1"/>
    </source>
</evidence>
<dbReference type="EMBL" id="JARRAG010000002">
    <property type="protein sequence ID" value="MDG3005238.1"/>
    <property type="molecule type" value="Genomic_DNA"/>
</dbReference>
<dbReference type="RefSeq" id="WP_277861583.1">
    <property type="nucleotide sequence ID" value="NZ_JARRAG010000002.1"/>
</dbReference>
<dbReference type="Gene3D" id="3.20.20.80">
    <property type="entry name" value="Glycosidases"/>
    <property type="match status" value="1"/>
</dbReference>